<evidence type="ECO:0000256" key="1">
    <source>
        <dbReference type="SAM" id="Phobius"/>
    </source>
</evidence>
<dbReference type="PANTHER" id="PTHR36111">
    <property type="entry name" value="INNER MEMBRANE PROTEIN-RELATED"/>
    <property type="match status" value="1"/>
</dbReference>
<dbReference type="EMBL" id="VLLC01000008">
    <property type="protein sequence ID" value="TWI73208.1"/>
    <property type="molecule type" value="Genomic_DNA"/>
</dbReference>
<dbReference type="Proteomes" id="UP000318307">
    <property type="component" value="Unassembled WGS sequence"/>
</dbReference>
<dbReference type="RefSeq" id="WP_144683666.1">
    <property type="nucleotide sequence ID" value="NZ_VLLC01000008.1"/>
</dbReference>
<keyword evidence="3" id="KW-1185">Reference proteome</keyword>
<protein>
    <recommendedName>
        <fullName evidence="4">Membrane protein YdfK</fullName>
    </recommendedName>
</protein>
<organism evidence="2 3">
    <name type="scientific">Desulfobotulus alkaliphilus</name>
    <dbReference type="NCBI Taxonomy" id="622671"/>
    <lineage>
        <taxon>Bacteria</taxon>
        <taxon>Pseudomonadati</taxon>
        <taxon>Thermodesulfobacteriota</taxon>
        <taxon>Desulfobacteria</taxon>
        <taxon>Desulfobacterales</taxon>
        <taxon>Desulfobacteraceae</taxon>
        <taxon>Desulfobotulus</taxon>
    </lineage>
</organism>
<keyword evidence="1" id="KW-0812">Transmembrane</keyword>
<evidence type="ECO:0008006" key="4">
    <source>
        <dbReference type="Google" id="ProtNLM"/>
    </source>
</evidence>
<feature type="transmembrane region" description="Helical" evidence="1">
    <location>
        <begin position="37"/>
        <end position="64"/>
    </location>
</feature>
<feature type="transmembrane region" description="Helical" evidence="1">
    <location>
        <begin position="140"/>
        <end position="163"/>
    </location>
</feature>
<feature type="transmembrane region" description="Helical" evidence="1">
    <location>
        <begin position="183"/>
        <end position="202"/>
    </location>
</feature>
<dbReference type="AlphaFoldDB" id="A0A562RW44"/>
<evidence type="ECO:0000313" key="2">
    <source>
        <dbReference type="EMBL" id="TWI73208.1"/>
    </source>
</evidence>
<keyword evidence="1" id="KW-0472">Membrane</keyword>
<dbReference type="Pfam" id="PF04474">
    <property type="entry name" value="DUF554"/>
    <property type="match status" value="1"/>
</dbReference>
<dbReference type="PANTHER" id="PTHR36111:SF2">
    <property type="entry name" value="INNER MEMBRANE PROTEIN"/>
    <property type="match status" value="1"/>
</dbReference>
<evidence type="ECO:0000313" key="3">
    <source>
        <dbReference type="Proteomes" id="UP000318307"/>
    </source>
</evidence>
<comment type="caution">
    <text evidence="2">The sequence shown here is derived from an EMBL/GenBank/DDBJ whole genome shotgun (WGS) entry which is preliminary data.</text>
</comment>
<name>A0A562RW44_9BACT</name>
<feature type="transmembrane region" description="Helical" evidence="1">
    <location>
        <begin position="98"/>
        <end position="120"/>
    </location>
</feature>
<feature type="transmembrane region" description="Helical" evidence="1">
    <location>
        <begin position="6"/>
        <end position="25"/>
    </location>
</feature>
<feature type="transmembrane region" description="Helical" evidence="1">
    <location>
        <begin position="209"/>
        <end position="229"/>
    </location>
</feature>
<reference evidence="2 3" key="1">
    <citation type="submission" date="2019-07" db="EMBL/GenBank/DDBJ databases">
        <title>Genome sequencing of 100 strains of the haloalkaliphilic chemolithoautotrophic sulfur-oxidizing bacterium Thioalkalivibrio.</title>
        <authorList>
            <person name="Muyzer G."/>
        </authorList>
    </citation>
    <scope>NUCLEOTIDE SEQUENCE [LARGE SCALE GENOMIC DNA]</scope>
    <source>
        <strain evidence="2 3">ASO4-4</strain>
    </source>
</reference>
<dbReference type="OrthoDB" id="9797976at2"/>
<accession>A0A562RW44</accession>
<sequence length="234" mass="24121">MLGTLVNVAAICVGAFVGLLFGKGIPERYKQTIMQALALAVMLIGLKTALACDAILIMIGSLVLGTLVGEWLGIEEKLAGLGRMLEKRFAGKDGEGSMAQAFVTSSLIFCVGSMAIVGSLESGLTGNHQTLFAKSALDGVASVIFAASMGAGVLFSALAVLLYQGSITIAAVAVKPFLVPEVVAQMSGTGGLLILAIGMNLMEITRIRLGNMLPAIFVPVLFYGLTLLAKQSGP</sequence>
<proteinExistence type="predicted"/>
<keyword evidence="1" id="KW-1133">Transmembrane helix</keyword>
<gene>
    <name evidence="2" type="ORF">LZ24_01295</name>
</gene>
<dbReference type="InterPro" id="IPR007563">
    <property type="entry name" value="DUF554"/>
</dbReference>